<feature type="coiled-coil region" evidence="4">
    <location>
        <begin position="101"/>
        <end position="153"/>
    </location>
</feature>
<organism evidence="6 7">
    <name type="scientific">Neohortaea acidophila</name>
    <dbReference type="NCBI Taxonomy" id="245834"/>
    <lineage>
        <taxon>Eukaryota</taxon>
        <taxon>Fungi</taxon>
        <taxon>Dikarya</taxon>
        <taxon>Ascomycota</taxon>
        <taxon>Pezizomycotina</taxon>
        <taxon>Dothideomycetes</taxon>
        <taxon>Dothideomycetidae</taxon>
        <taxon>Mycosphaerellales</taxon>
        <taxon>Teratosphaeriaceae</taxon>
        <taxon>Neohortaea</taxon>
    </lineage>
</organism>
<dbReference type="PANTHER" id="PTHR15157:SF13">
    <property type="entry name" value="AUTOPHAGY-RELATED PROTEIN 14"/>
    <property type="match status" value="1"/>
</dbReference>
<keyword evidence="3 4" id="KW-0175">Coiled coil</keyword>
<comment type="similarity">
    <text evidence="1">Belongs to the ATG14 family.</text>
</comment>
<dbReference type="OrthoDB" id="16772at2759"/>
<evidence type="ECO:0000256" key="1">
    <source>
        <dbReference type="ARBA" id="ARBA00009574"/>
    </source>
</evidence>
<evidence type="ECO:0000256" key="5">
    <source>
        <dbReference type="SAM" id="MobiDB-lite"/>
    </source>
</evidence>
<dbReference type="InterPro" id="IPR018791">
    <property type="entry name" value="UV_resistance/autophagy_Atg14"/>
</dbReference>
<evidence type="ECO:0000256" key="4">
    <source>
        <dbReference type="SAM" id="Coils"/>
    </source>
</evidence>
<feature type="compositionally biased region" description="Low complexity" evidence="5">
    <location>
        <begin position="285"/>
        <end position="294"/>
    </location>
</feature>
<evidence type="ECO:0000313" key="7">
    <source>
        <dbReference type="Proteomes" id="UP000799767"/>
    </source>
</evidence>
<dbReference type="GO" id="GO:0005768">
    <property type="term" value="C:endosome"/>
    <property type="evidence" value="ECO:0007669"/>
    <property type="project" value="TreeGrafter"/>
</dbReference>
<dbReference type="Pfam" id="PF10186">
    <property type="entry name" value="ATG14"/>
    <property type="match status" value="1"/>
</dbReference>
<dbReference type="EMBL" id="MU001636">
    <property type="protein sequence ID" value="KAF2482223.1"/>
    <property type="molecule type" value="Genomic_DNA"/>
</dbReference>
<proteinExistence type="inferred from homology"/>
<feature type="region of interest" description="Disordered" evidence="5">
    <location>
        <begin position="486"/>
        <end position="533"/>
    </location>
</feature>
<dbReference type="GO" id="GO:0000149">
    <property type="term" value="F:SNARE binding"/>
    <property type="evidence" value="ECO:0007669"/>
    <property type="project" value="TreeGrafter"/>
</dbReference>
<dbReference type="GeneID" id="54474700"/>
<accession>A0A6A6PRX1</accession>
<sequence>MQCGICEKDFGARRKAHCASCARAVLYKSRVEQASALLDREKWHTHVEAITRPGNDGVLAALPVDADWDSITTGIKAHSLEGVRIELAVAGEKIKGIAANADRLRQTIESYKASVEKKKASNQRRRQQLSLEREQLEKRKLRARESVQAAVMKSNHRLGKLQKRAADARELLCGEVASLSGLHRITRDDGKTEYHLAGVMVPDLRDLNGINGRIRSEIIDTTTASKPLAETHEIVSAAFDNVCRLVGIACHYLSVRLPSEVILPHNDFPHAAVVPRGSSYQSNNPRYPVSLSSRSSSPVASRILQRSDLSRPRLLCLDRPLPQLQKEEPKTAMLFLEAVTLLAYDVAWLCRSQGMDDTSSFADICAIGQNLHHLFYGKDEKKLARPLLIRAPSSATTITGPSATPGADGVPSFGLYSHGSAHHSLAGHQGASLFTSDSFPVRQTRLTDQLKSYLRQETARAEWHFIDETEWDEQREDERAVLVGGSRALQDPNGPAMSVLSVRPSDGTDEANLPVRERGSRGWMKVRGRDGAE</sequence>
<dbReference type="RefSeq" id="XP_033588793.1">
    <property type="nucleotide sequence ID" value="XM_033733698.1"/>
</dbReference>
<reference evidence="6" key="1">
    <citation type="journal article" date="2020" name="Stud. Mycol.">
        <title>101 Dothideomycetes genomes: a test case for predicting lifestyles and emergence of pathogens.</title>
        <authorList>
            <person name="Haridas S."/>
            <person name="Albert R."/>
            <person name="Binder M."/>
            <person name="Bloem J."/>
            <person name="Labutti K."/>
            <person name="Salamov A."/>
            <person name="Andreopoulos B."/>
            <person name="Baker S."/>
            <person name="Barry K."/>
            <person name="Bills G."/>
            <person name="Bluhm B."/>
            <person name="Cannon C."/>
            <person name="Castanera R."/>
            <person name="Culley D."/>
            <person name="Daum C."/>
            <person name="Ezra D."/>
            <person name="Gonzalez J."/>
            <person name="Henrissat B."/>
            <person name="Kuo A."/>
            <person name="Liang C."/>
            <person name="Lipzen A."/>
            <person name="Lutzoni F."/>
            <person name="Magnuson J."/>
            <person name="Mondo S."/>
            <person name="Nolan M."/>
            <person name="Ohm R."/>
            <person name="Pangilinan J."/>
            <person name="Park H.-J."/>
            <person name="Ramirez L."/>
            <person name="Alfaro M."/>
            <person name="Sun H."/>
            <person name="Tritt A."/>
            <person name="Yoshinaga Y."/>
            <person name="Zwiers L.-H."/>
            <person name="Turgeon B."/>
            <person name="Goodwin S."/>
            <person name="Spatafora J."/>
            <person name="Crous P."/>
            <person name="Grigoriev I."/>
        </authorList>
    </citation>
    <scope>NUCLEOTIDE SEQUENCE</scope>
    <source>
        <strain evidence="6">CBS 113389</strain>
    </source>
</reference>
<dbReference type="AlphaFoldDB" id="A0A6A6PRX1"/>
<dbReference type="Proteomes" id="UP000799767">
    <property type="component" value="Unassembled WGS sequence"/>
</dbReference>
<evidence type="ECO:0000256" key="3">
    <source>
        <dbReference type="ARBA" id="ARBA00023054"/>
    </source>
</evidence>
<dbReference type="GO" id="GO:0032991">
    <property type="term" value="C:protein-containing complex"/>
    <property type="evidence" value="ECO:0007669"/>
    <property type="project" value="UniProtKB-ARBA"/>
</dbReference>
<protein>
    <recommendedName>
        <fullName evidence="2">Autophagy-related protein 14</fullName>
    </recommendedName>
</protein>
<name>A0A6A6PRX1_9PEZI</name>
<keyword evidence="7" id="KW-1185">Reference proteome</keyword>
<feature type="region of interest" description="Disordered" evidence="5">
    <location>
        <begin position="274"/>
        <end position="294"/>
    </location>
</feature>
<gene>
    <name evidence="6" type="ORF">BDY17DRAFT_298162</name>
</gene>
<evidence type="ECO:0000256" key="2">
    <source>
        <dbReference type="ARBA" id="ARBA00013807"/>
    </source>
</evidence>
<dbReference type="GO" id="GO:0000323">
    <property type="term" value="C:lytic vacuole"/>
    <property type="evidence" value="ECO:0007669"/>
    <property type="project" value="TreeGrafter"/>
</dbReference>
<dbReference type="GO" id="GO:0035493">
    <property type="term" value="P:SNARE complex assembly"/>
    <property type="evidence" value="ECO:0007669"/>
    <property type="project" value="TreeGrafter"/>
</dbReference>
<evidence type="ECO:0000313" key="6">
    <source>
        <dbReference type="EMBL" id="KAF2482223.1"/>
    </source>
</evidence>
<dbReference type="PANTHER" id="PTHR15157">
    <property type="entry name" value="UV RADIATION RESISTANCE-ASSOCIATED GENE PROTEIN"/>
    <property type="match status" value="1"/>
</dbReference>